<dbReference type="RefSeq" id="WP_073583773.1">
    <property type="nucleotide sequence ID" value="NZ_CBCSEA010000005.1"/>
</dbReference>
<gene>
    <name evidence="3" type="ORF">SAMN05443547_1907</name>
</gene>
<keyword evidence="1 3" id="KW-0436">Ligase</keyword>
<dbReference type="PANTHER" id="PTHR12835">
    <property type="entry name" value="BIOTIN PROTEIN LIGASE"/>
    <property type="match status" value="1"/>
</dbReference>
<dbReference type="Pfam" id="PF03099">
    <property type="entry name" value="BPL_LplA_LipB"/>
    <property type="match status" value="1"/>
</dbReference>
<feature type="domain" description="BPL/LPL catalytic" evidence="2">
    <location>
        <begin position="1"/>
        <end position="177"/>
    </location>
</feature>
<keyword evidence="4" id="KW-1185">Reference proteome</keyword>
<dbReference type="InterPro" id="IPR004143">
    <property type="entry name" value="BPL_LPL_catalytic"/>
</dbReference>
<accession>A0A1M7ZXE1</accession>
<dbReference type="AlphaFoldDB" id="A0A1M7ZXE1"/>
<name>A0A1M7ZXE1_9FLAO</name>
<dbReference type="PROSITE" id="PS51733">
    <property type="entry name" value="BPL_LPL_CATALYTIC"/>
    <property type="match status" value="1"/>
</dbReference>
<dbReference type="OrthoDB" id="9807064at2"/>
<dbReference type="GO" id="GO:0004077">
    <property type="term" value="F:biotin--[biotin carboxyl-carrier protein] ligase activity"/>
    <property type="evidence" value="ECO:0007669"/>
    <property type="project" value="InterPro"/>
</dbReference>
<dbReference type="CDD" id="cd16442">
    <property type="entry name" value="BPL"/>
    <property type="match status" value="1"/>
</dbReference>
<evidence type="ECO:0000259" key="2">
    <source>
        <dbReference type="PROSITE" id="PS51733"/>
    </source>
</evidence>
<dbReference type="InterPro" id="IPR045864">
    <property type="entry name" value="aa-tRNA-synth_II/BPL/LPL"/>
</dbReference>
<dbReference type="EMBL" id="FRYK01000003">
    <property type="protein sequence ID" value="SHO73545.1"/>
    <property type="molecule type" value="Genomic_DNA"/>
</dbReference>
<reference evidence="4" key="1">
    <citation type="submission" date="2016-12" db="EMBL/GenBank/DDBJ databases">
        <authorList>
            <person name="Varghese N."/>
            <person name="Submissions S."/>
        </authorList>
    </citation>
    <scope>NUCLEOTIDE SEQUENCE [LARGE SCALE GENOMIC DNA]</scope>
    <source>
        <strain evidence="4">DSM 18830</strain>
    </source>
</reference>
<evidence type="ECO:0000313" key="3">
    <source>
        <dbReference type="EMBL" id="SHO73545.1"/>
    </source>
</evidence>
<dbReference type="Gene3D" id="3.30.930.10">
    <property type="entry name" value="Bira Bifunctional Protein, Domain 2"/>
    <property type="match status" value="1"/>
</dbReference>
<dbReference type="GO" id="GO:0005737">
    <property type="term" value="C:cytoplasm"/>
    <property type="evidence" value="ECO:0007669"/>
    <property type="project" value="TreeGrafter"/>
</dbReference>
<organism evidence="3 4">
    <name type="scientific">Flavobacterium cucumis</name>
    <dbReference type="NCBI Taxonomy" id="416016"/>
    <lineage>
        <taxon>Bacteria</taxon>
        <taxon>Pseudomonadati</taxon>
        <taxon>Bacteroidota</taxon>
        <taxon>Flavobacteriia</taxon>
        <taxon>Flavobacteriales</taxon>
        <taxon>Flavobacteriaceae</taxon>
        <taxon>Flavobacterium</taxon>
    </lineage>
</organism>
<evidence type="ECO:0000313" key="4">
    <source>
        <dbReference type="Proteomes" id="UP000184611"/>
    </source>
</evidence>
<dbReference type="InterPro" id="IPR004408">
    <property type="entry name" value="Biotin_CoA_COase_ligase"/>
</dbReference>
<dbReference type="SUPFAM" id="SSF55681">
    <property type="entry name" value="Class II aaRS and biotin synthetases"/>
    <property type="match status" value="1"/>
</dbReference>
<sequence length="243" mass="27258">MRIIKLDAIDSTNRFLKGLALEKKCDNFTVVSTESQYEGKGQRGSGWSSDAGKNLTFSVLYQQKGKLLSSLFTLNIIVAISVVEALKSVSNLNFVIKWPNDILAENKKIGGILIENSFKNANEVQSIIGIGLNINQSHFENLPQASSLYLLENTIFNRDSLLQAIVQRLEFNLKQISVLGATHFWDVYHQILFKRNVVSAFESVTGSRFVGKIQEVTQDGKLAVLLEDDSICFFDVKEVKMLY</sequence>
<dbReference type="PANTHER" id="PTHR12835:SF5">
    <property type="entry name" value="BIOTIN--PROTEIN LIGASE"/>
    <property type="match status" value="1"/>
</dbReference>
<proteinExistence type="predicted"/>
<protein>
    <submittedName>
        <fullName evidence="3">BirA family transcriptional regulator, biotin operon repressor / biotin-[acetyl-CoA-carboxylase] ligase</fullName>
    </submittedName>
</protein>
<dbReference type="Proteomes" id="UP000184611">
    <property type="component" value="Unassembled WGS sequence"/>
</dbReference>
<evidence type="ECO:0000256" key="1">
    <source>
        <dbReference type="ARBA" id="ARBA00022598"/>
    </source>
</evidence>
<dbReference type="STRING" id="416016.SAMN05443547_1907"/>
<dbReference type="NCBIfam" id="TIGR00121">
    <property type="entry name" value="birA_ligase"/>
    <property type="match status" value="1"/>
</dbReference>